<comment type="caution">
    <text evidence="1">The sequence shown here is derived from an EMBL/GenBank/DDBJ whole genome shotgun (WGS) entry which is preliminary data.</text>
</comment>
<evidence type="ECO:0000313" key="1">
    <source>
        <dbReference type="EMBL" id="KAJ9100360.1"/>
    </source>
</evidence>
<name>A0ACC2VLS0_9TREE</name>
<keyword evidence="2" id="KW-1185">Reference proteome</keyword>
<accession>A0ACC2VLS0</accession>
<proteinExistence type="predicted"/>
<dbReference type="Proteomes" id="UP001230649">
    <property type="component" value="Unassembled WGS sequence"/>
</dbReference>
<protein>
    <submittedName>
        <fullName evidence="1">Uncharacterized protein</fullName>
    </submittedName>
</protein>
<gene>
    <name evidence="1" type="ORF">QFC20_005426</name>
</gene>
<sequence length="131" mass="13696">MNVETPALSAFGTPAKRLRRACAGSDPAKPKSQRTSAAPKLHSVQPAPQQGMRMFRKAENEGTAYELASVESQSTASNAQSRGVISDTIIVEDGSTATASRASTIRNTEELGDANMIGDANGPNPKALLVI</sequence>
<dbReference type="EMBL" id="JASBWS010000075">
    <property type="protein sequence ID" value="KAJ9100360.1"/>
    <property type="molecule type" value="Genomic_DNA"/>
</dbReference>
<organism evidence="1 2">
    <name type="scientific">Naganishia adeliensis</name>
    <dbReference type="NCBI Taxonomy" id="92952"/>
    <lineage>
        <taxon>Eukaryota</taxon>
        <taxon>Fungi</taxon>
        <taxon>Dikarya</taxon>
        <taxon>Basidiomycota</taxon>
        <taxon>Agaricomycotina</taxon>
        <taxon>Tremellomycetes</taxon>
        <taxon>Filobasidiales</taxon>
        <taxon>Filobasidiaceae</taxon>
        <taxon>Naganishia</taxon>
    </lineage>
</organism>
<reference evidence="1" key="1">
    <citation type="submission" date="2023-04" db="EMBL/GenBank/DDBJ databases">
        <title>Draft Genome sequencing of Naganishia species isolated from polar environments using Oxford Nanopore Technology.</title>
        <authorList>
            <person name="Leo P."/>
            <person name="Venkateswaran K."/>
        </authorList>
    </citation>
    <scope>NUCLEOTIDE SEQUENCE</scope>
    <source>
        <strain evidence="1">MNA-CCFEE 5262</strain>
    </source>
</reference>
<evidence type="ECO:0000313" key="2">
    <source>
        <dbReference type="Proteomes" id="UP001230649"/>
    </source>
</evidence>